<dbReference type="GO" id="GO:0140662">
    <property type="term" value="F:ATP-dependent protein folding chaperone"/>
    <property type="evidence" value="ECO:0007669"/>
    <property type="project" value="InterPro"/>
</dbReference>
<sequence length="747" mass="80979">MTYGIDFGTSNCAVARWQPDGSYVVPFDSANVSADWYGFGGEQVFPSVFGTSETTGEAMFGWRAKLLADERADAIKRLLNGHHYVTVGSRRYTSGHVATLMFRAIREGMRRAGAELDEAVVTVPAKATGQARFRTREAAHLAGIRTLSLINEPTAAAMAYVDLIRENGRFLVYDWGGGTVDATVLDYEDGVLIERAASGRTELGGVDIDAALRQAVRSRFKNHPSWTAHHARQFRLEVERAKIQLSTEEVVTILSPAGDEVVDLERTEFEHLVKDLVDGSMEPVIEVLSDLRLDPDTVDAVIMVGGSSRMPIARRTLTELLGQEPVAQELLDPMTAVGMGAAFAAAALRQDVDDTICVVTANALGTKVRDEHGASFSTIIPRNSPLPISDGRTYVPRRPLVSEVDVEVWEGDPDRALSDPFNQMLKKLRIPYPRPTPQADARFRLDFTYGEDGRVSVRAEIVKTGVVLFDDVIDVFEENEKQSDRAKEKEAIRAELEAVFGAVAASSAPTSTPPPTPAETSPVSSRRVPTRPVPRPPTYSPPSDVAPVVLVVDGSNVAWSGRDRAAGEKPSIAALSDALDALLATFPSAEIKVVVDANLRHQVEQSEKPLVENAVQSGRWLQPPAGTIGAGDALVLAIAEITEGRVVSNDSYREFQDAHPWLRSGHRMLGATLVGTHWIFLDRKPPAGTSAAQVVTKPAGAVAHALPAGWQDSGWKSQEALAGPRRRATEAFGPVSENYYMSPLDSK</sequence>
<organism evidence="8 9">
    <name type="scientific">Cellulomonas flavigena (strain ATCC 482 / DSM 20109 / BCRC 11376 / JCM 18109 / NBRC 3775 / NCIMB 8073 / NRS 134)</name>
    <dbReference type="NCBI Taxonomy" id="446466"/>
    <lineage>
        <taxon>Bacteria</taxon>
        <taxon>Bacillati</taxon>
        <taxon>Actinomycetota</taxon>
        <taxon>Actinomycetes</taxon>
        <taxon>Micrococcales</taxon>
        <taxon>Cellulomonadaceae</taxon>
        <taxon>Cellulomonas</taxon>
    </lineage>
</organism>
<dbReference type="PRINTS" id="PR00301">
    <property type="entry name" value="HEATSHOCK70"/>
</dbReference>
<dbReference type="eggNOG" id="COG0443">
    <property type="taxonomic scope" value="Bacteria"/>
</dbReference>
<reference evidence="8 9" key="1">
    <citation type="journal article" date="2010" name="Stand. Genomic Sci.">
        <title>Complete genome sequence of Cellulomonas flavigena type strain (134).</title>
        <authorList>
            <person name="Abt B."/>
            <person name="Foster B."/>
            <person name="Lapidus A."/>
            <person name="Clum A."/>
            <person name="Sun H."/>
            <person name="Pukall R."/>
            <person name="Lucas S."/>
            <person name="Glavina Del Rio T."/>
            <person name="Nolan M."/>
            <person name="Tice H."/>
            <person name="Cheng J.F."/>
            <person name="Pitluck S."/>
            <person name="Liolios K."/>
            <person name="Ivanova N."/>
            <person name="Mavromatis K."/>
            <person name="Ovchinnikova G."/>
            <person name="Pati A."/>
            <person name="Goodwin L."/>
            <person name="Chen A."/>
            <person name="Palaniappan K."/>
            <person name="Land M."/>
            <person name="Hauser L."/>
            <person name="Chang Y.J."/>
            <person name="Jeffries C.D."/>
            <person name="Rohde M."/>
            <person name="Goker M."/>
            <person name="Woyke T."/>
            <person name="Bristow J."/>
            <person name="Eisen J.A."/>
            <person name="Markowitz V."/>
            <person name="Hugenholtz P."/>
            <person name="Kyrpides N.C."/>
            <person name="Klenk H.P."/>
        </authorList>
    </citation>
    <scope>NUCLEOTIDE SEQUENCE [LARGE SCALE GENOMIC DNA]</scope>
    <source>
        <strain evidence="9">ATCC 482 / DSM 20109 / BCRC 11376 / JCM 18109 / NBRC 3775 / NCIMB 8073 / NRS 134</strain>
    </source>
</reference>
<evidence type="ECO:0000256" key="6">
    <source>
        <dbReference type="SAM" id="MobiDB-lite"/>
    </source>
</evidence>
<accession>D5UC13</accession>
<keyword evidence="3 5" id="KW-0067">ATP-binding</keyword>
<dbReference type="AlphaFoldDB" id="D5UC13"/>
<keyword evidence="2 5" id="KW-0547">Nucleotide-binding</keyword>
<dbReference type="SUPFAM" id="SSF53067">
    <property type="entry name" value="Actin-like ATPase domain"/>
    <property type="match status" value="2"/>
</dbReference>
<proteinExistence type="inferred from homology"/>
<evidence type="ECO:0000256" key="1">
    <source>
        <dbReference type="ARBA" id="ARBA00007381"/>
    </source>
</evidence>
<dbReference type="KEGG" id="cfl:Cfla_3293"/>
<dbReference type="STRING" id="446466.Cfla_3293"/>
<gene>
    <name evidence="8" type="ordered locus">Cfla_3293</name>
</gene>
<dbReference type="InterPro" id="IPR021869">
    <property type="entry name" value="RNase_Zc3h12_NYN"/>
</dbReference>
<dbReference type="Gene3D" id="2.60.34.10">
    <property type="entry name" value="Substrate Binding Domain Of DNAk, Chain A, domain 1"/>
    <property type="match status" value="1"/>
</dbReference>
<dbReference type="Gene3D" id="3.90.640.10">
    <property type="entry name" value="Actin, Chain A, domain 4"/>
    <property type="match status" value="1"/>
</dbReference>
<protein>
    <submittedName>
        <fullName evidence="8">Heat shock protein 70</fullName>
    </submittedName>
</protein>
<evidence type="ECO:0000313" key="9">
    <source>
        <dbReference type="Proteomes" id="UP000000849"/>
    </source>
</evidence>
<name>D5UC13_CELFN</name>
<dbReference type="Proteomes" id="UP000000849">
    <property type="component" value="Chromosome"/>
</dbReference>
<feature type="compositionally biased region" description="Low complexity" evidence="6">
    <location>
        <begin position="518"/>
        <end position="527"/>
    </location>
</feature>
<evidence type="ECO:0000256" key="4">
    <source>
        <dbReference type="ARBA" id="ARBA00023186"/>
    </source>
</evidence>
<evidence type="ECO:0000259" key="7">
    <source>
        <dbReference type="Pfam" id="PF11977"/>
    </source>
</evidence>
<dbReference type="Gene3D" id="3.30.420.40">
    <property type="match status" value="2"/>
</dbReference>
<keyword evidence="4" id="KW-0143">Chaperone</keyword>
<dbReference type="EMBL" id="CP001964">
    <property type="protein sequence ID" value="ADG76172.1"/>
    <property type="molecule type" value="Genomic_DNA"/>
</dbReference>
<dbReference type="InterPro" id="IPR043129">
    <property type="entry name" value="ATPase_NBD"/>
</dbReference>
<dbReference type="Gene3D" id="3.40.50.11980">
    <property type="match status" value="1"/>
</dbReference>
<dbReference type="OrthoDB" id="9766019at2"/>
<dbReference type="InterPro" id="IPR013126">
    <property type="entry name" value="Hsp_70_fam"/>
</dbReference>
<keyword evidence="9" id="KW-1185">Reference proteome</keyword>
<dbReference type="FunFam" id="3.30.420.40:FF:000028">
    <property type="entry name" value="heat shock 70 kDa protein-like"/>
    <property type="match status" value="1"/>
</dbReference>
<dbReference type="SUPFAM" id="SSF100920">
    <property type="entry name" value="Heat shock protein 70kD (HSP70), peptide-binding domain"/>
    <property type="match status" value="1"/>
</dbReference>
<feature type="domain" description="RNase NYN" evidence="7">
    <location>
        <begin position="550"/>
        <end position="679"/>
    </location>
</feature>
<evidence type="ECO:0000256" key="2">
    <source>
        <dbReference type="ARBA" id="ARBA00022741"/>
    </source>
</evidence>
<comment type="similarity">
    <text evidence="1 5">Belongs to the heat shock protein 70 family.</text>
</comment>
<keyword evidence="8" id="KW-0346">Stress response</keyword>
<evidence type="ECO:0000313" key="8">
    <source>
        <dbReference type="EMBL" id="ADG76172.1"/>
    </source>
</evidence>
<evidence type="ECO:0000256" key="5">
    <source>
        <dbReference type="RuleBase" id="RU003322"/>
    </source>
</evidence>
<feature type="region of interest" description="Disordered" evidence="6">
    <location>
        <begin position="504"/>
        <end position="544"/>
    </location>
</feature>
<dbReference type="Pfam" id="PF00012">
    <property type="entry name" value="HSP70"/>
    <property type="match status" value="1"/>
</dbReference>
<dbReference type="RefSeq" id="WP_013118502.1">
    <property type="nucleotide sequence ID" value="NC_014151.1"/>
</dbReference>
<dbReference type="PANTHER" id="PTHR19375">
    <property type="entry name" value="HEAT SHOCK PROTEIN 70KDA"/>
    <property type="match status" value="1"/>
</dbReference>
<dbReference type="Pfam" id="PF11977">
    <property type="entry name" value="RNase_Zc3h12a"/>
    <property type="match status" value="1"/>
</dbReference>
<evidence type="ECO:0000256" key="3">
    <source>
        <dbReference type="ARBA" id="ARBA00022840"/>
    </source>
</evidence>
<dbReference type="InterPro" id="IPR029047">
    <property type="entry name" value="HSP70_peptide-bd_sf"/>
</dbReference>
<dbReference type="HOGENOM" id="CLU_372021_0_0_11"/>
<dbReference type="GO" id="GO:0005524">
    <property type="term" value="F:ATP binding"/>
    <property type="evidence" value="ECO:0007669"/>
    <property type="project" value="UniProtKB-KW"/>
</dbReference>
<feature type="compositionally biased region" description="Pro residues" evidence="6">
    <location>
        <begin position="531"/>
        <end position="540"/>
    </location>
</feature>